<keyword evidence="3" id="KW-1185">Reference proteome</keyword>
<dbReference type="EMBL" id="ML986604">
    <property type="protein sequence ID" value="KAF2265661.1"/>
    <property type="molecule type" value="Genomic_DNA"/>
</dbReference>
<evidence type="ECO:0000313" key="3">
    <source>
        <dbReference type="Proteomes" id="UP000800093"/>
    </source>
</evidence>
<comment type="caution">
    <text evidence="2">The sequence shown here is derived from an EMBL/GenBank/DDBJ whole genome shotgun (WGS) entry which is preliminary data.</text>
</comment>
<dbReference type="AlphaFoldDB" id="A0A9P4N8N1"/>
<proteinExistence type="predicted"/>
<evidence type="ECO:0000313" key="2">
    <source>
        <dbReference type="EMBL" id="KAF2265661.1"/>
    </source>
</evidence>
<evidence type="ECO:0000256" key="1">
    <source>
        <dbReference type="SAM" id="MobiDB-lite"/>
    </source>
</evidence>
<sequence>MVKKSEGGLRCACFHRAAEGEEESEADRQAGRHAGSGGSVCLLRAQRLAVRGGLLVVAAGWAVVEALKESVGGRGACWWPATALIRSSAARTPAAAVRVFGGRSDTVREAAREPSALLRPFARLEREAAAAATALEDTSQAETVELEMDKTAQDGTGLGRRDETGTGDRRKEERTSGKVIVEPVQASSANDLVQVPAAPFNVARSRCVFCPAASPSRALAPPDCPHGARWPWATGWPSAGALCRSSDGRAPHHTSAWAPVLTEAVRKRLLKSSSQAKLGPTALSSKPQIASAYFHIYPIQYVSEEPAPAEALSYFDTFCVLTRPILPIVLWHTDRPIPARCCMQHDAMRRFCTGELK</sequence>
<protein>
    <submittedName>
        <fullName evidence="2">Uncharacterized protein</fullName>
    </submittedName>
</protein>
<gene>
    <name evidence="2" type="ORF">CC78DRAFT_579159</name>
</gene>
<dbReference type="Proteomes" id="UP000800093">
    <property type="component" value="Unassembled WGS sequence"/>
</dbReference>
<dbReference type="OrthoDB" id="10629861at2759"/>
<organism evidence="2 3">
    <name type="scientific">Lojkania enalia</name>
    <dbReference type="NCBI Taxonomy" id="147567"/>
    <lineage>
        <taxon>Eukaryota</taxon>
        <taxon>Fungi</taxon>
        <taxon>Dikarya</taxon>
        <taxon>Ascomycota</taxon>
        <taxon>Pezizomycotina</taxon>
        <taxon>Dothideomycetes</taxon>
        <taxon>Pleosporomycetidae</taxon>
        <taxon>Pleosporales</taxon>
        <taxon>Pleosporales incertae sedis</taxon>
        <taxon>Lojkania</taxon>
    </lineage>
</organism>
<feature type="region of interest" description="Disordered" evidence="1">
    <location>
        <begin position="150"/>
        <end position="176"/>
    </location>
</feature>
<accession>A0A9P4N8N1</accession>
<name>A0A9P4N8N1_9PLEO</name>
<feature type="compositionally biased region" description="Basic and acidic residues" evidence="1">
    <location>
        <begin position="159"/>
        <end position="176"/>
    </location>
</feature>
<reference evidence="3" key="1">
    <citation type="journal article" date="2020" name="Stud. Mycol.">
        <title>101 Dothideomycetes genomes: A test case for predicting lifestyles and emergence of pathogens.</title>
        <authorList>
            <person name="Haridas S."/>
            <person name="Albert R."/>
            <person name="Binder M."/>
            <person name="Bloem J."/>
            <person name="LaButti K."/>
            <person name="Salamov A."/>
            <person name="Andreopoulos B."/>
            <person name="Baker S."/>
            <person name="Barry K."/>
            <person name="Bills G."/>
            <person name="Bluhm B."/>
            <person name="Cannon C."/>
            <person name="Castanera R."/>
            <person name="Culley D."/>
            <person name="Daum C."/>
            <person name="Ezra D."/>
            <person name="Gonzalez J."/>
            <person name="Henrissat B."/>
            <person name="Kuo A."/>
            <person name="Liang C."/>
            <person name="Lipzen A."/>
            <person name="Lutzoni F."/>
            <person name="Magnuson J."/>
            <person name="Mondo S."/>
            <person name="Nolan M."/>
            <person name="Ohm R."/>
            <person name="Pangilinan J."/>
            <person name="Park H.-J."/>
            <person name="Ramirez L."/>
            <person name="Alfaro M."/>
            <person name="Sun H."/>
            <person name="Tritt A."/>
            <person name="Yoshinaga Y."/>
            <person name="Zwiers L.-H."/>
            <person name="Turgeon B."/>
            <person name="Goodwin S."/>
            <person name="Spatafora J."/>
            <person name="Crous P."/>
            <person name="Grigoriev I."/>
        </authorList>
    </citation>
    <scope>NUCLEOTIDE SEQUENCE [LARGE SCALE GENOMIC DNA]</scope>
    <source>
        <strain evidence="3">CBS 304.66</strain>
    </source>
</reference>